<evidence type="ECO:0000256" key="1">
    <source>
        <dbReference type="ARBA" id="ARBA00005417"/>
    </source>
</evidence>
<dbReference type="STRING" id="1294263.JCM21531_2993"/>
<dbReference type="Gene3D" id="3.40.50.300">
    <property type="entry name" value="P-loop containing nucleotide triphosphate hydrolases"/>
    <property type="match status" value="1"/>
</dbReference>
<comment type="caution">
    <text evidence="6">The sequence shown here is derived from an EMBL/GenBank/DDBJ whole genome shotgun (WGS) entry which is preliminary data.</text>
</comment>
<sequence length="73" mass="8164">MKLKKEAGITYIFITHNIRVLSSISDRIAVMLGGRIVEIGRTEDIINNPVHPYTQKLINAAWVSKEESKGNAN</sequence>
<evidence type="ECO:0000313" key="6">
    <source>
        <dbReference type="EMBL" id="GAE89463.1"/>
    </source>
</evidence>
<feature type="domain" description="Oligopeptide/dipeptide ABC transporter C-terminal" evidence="5">
    <location>
        <begin position="37"/>
        <end position="67"/>
    </location>
</feature>
<dbReference type="OrthoDB" id="9806285at2"/>
<keyword evidence="7" id="KW-1185">Reference proteome</keyword>
<keyword evidence="4 6" id="KW-0067">ATP-binding</keyword>
<dbReference type="RefSeq" id="WP_054847073.1">
    <property type="nucleotide sequence ID" value="NZ_BAVR01000038.1"/>
</dbReference>
<dbReference type="Proteomes" id="UP000019109">
    <property type="component" value="Unassembled WGS sequence"/>
</dbReference>
<evidence type="ECO:0000256" key="3">
    <source>
        <dbReference type="ARBA" id="ARBA00022741"/>
    </source>
</evidence>
<evidence type="ECO:0000256" key="2">
    <source>
        <dbReference type="ARBA" id="ARBA00022448"/>
    </source>
</evidence>
<dbReference type="InterPro" id="IPR050319">
    <property type="entry name" value="ABC_transp_ATP-bind"/>
</dbReference>
<dbReference type="PANTHER" id="PTHR43776:SF7">
    <property type="entry name" value="D,D-DIPEPTIDE TRANSPORT ATP-BINDING PROTEIN DDPF-RELATED"/>
    <property type="match status" value="1"/>
</dbReference>
<protein>
    <submittedName>
        <fullName evidence="6">Oligopeptide transport ATP-binding protein OppF</fullName>
    </submittedName>
</protein>
<reference evidence="6" key="1">
    <citation type="journal article" date="2014" name="Genome Announc.">
        <title>Draft Genome Sequence of Clostridium straminisolvens Strain JCM 21531T, Isolated from a Cellulose-Degrading Bacterial Community.</title>
        <authorList>
            <person name="Yuki M."/>
            <person name="Oshima K."/>
            <person name="Suda W."/>
            <person name="Sakamoto M."/>
            <person name="Kitamura K."/>
            <person name="Iida T."/>
            <person name="Hattori M."/>
            <person name="Ohkuma M."/>
        </authorList>
    </citation>
    <scope>NUCLEOTIDE SEQUENCE [LARGE SCALE GENOMIC DNA]</scope>
    <source>
        <strain evidence="6">JCM 21531</strain>
    </source>
</reference>
<gene>
    <name evidence="6" type="ORF">JCM21531_2993</name>
</gene>
<dbReference type="InterPro" id="IPR013563">
    <property type="entry name" value="Oligopep_ABC_C"/>
</dbReference>
<dbReference type="EMBL" id="BAVR01000038">
    <property type="protein sequence ID" value="GAE89463.1"/>
    <property type="molecule type" value="Genomic_DNA"/>
</dbReference>
<dbReference type="InterPro" id="IPR027417">
    <property type="entry name" value="P-loop_NTPase"/>
</dbReference>
<organism evidence="6 7">
    <name type="scientific">Acetivibrio straminisolvens JCM 21531</name>
    <dbReference type="NCBI Taxonomy" id="1294263"/>
    <lineage>
        <taxon>Bacteria</taxon>
        <taxon>Bacillati</taxon>
        <taxon>Bacillota</taxon>
        <taxon>Clostridia</taxon>
        <taxon>Eubacteriales</taxon>
        <taxon>Oscillospiraceae</taxon>
        <taxon>Acetivibrio</taxon>
    </lineage>
</organism>
<evidence type="ECO:0000259" key="5">
    <source>
        <dbReference type="Pfam" id="PF08352"/>
    </source>
</evidence>
<keyword evidence="3" id="KW-0547">Nucleotide-binding</keyword>
<comment type="similarity">
    <text evidence="1">Belongs to the ABC transporter superfamily.</text>
</comment>
<accession>W4V9I5</accession>
<dbReference type="GO" id="GO:0005524">
    <property type="term" value="F:ATP binding"/>
    <property type="evidence" value="ECO:0007669"/>
    <property type="project" value="UniProtKB-KW"/>
</dbReference>
<keyword evidence="2" id="KW-0813">Transport</keyword>
<dbReference type="PANTHER" id="PTHR43776">
    <property type="entry name" value="TRANSPORT ATP-BINDING PROTEIN"/>
    <property type="match status" value="1"/>
</dbReference>
<proteinExistence type="inferred from homology"/>
<evidence type="ECO:0000313" key="7">
    <source>
        <dbReference type="Proteomes" id="UP000019109"/>
    </source>
</evidence>
<dbReference type="Pfam" id="PF08352">
    <property type="entry name" value="oligo_HPY"/>
    <property type="match status" value="1"/>
</dbReference>
<dbReference type="SUPFAM" id="SSF52540">
    <property type="entry name" value="P-loop containing nucleoside triphosphate hydrolases"/>
    <property type="match status" value="1"/>
</dbReference>
<dbReference type="GO" id="GO:0015833">
    <property type="term" value="P:peptide transport"/>
    <property type="evidence" value="ECO:0007669"/>
    <property type="project" value="InterPro"/>
</dbReference>
<evidence type="ECO:0000256" key="4">
    <source>
        <dbReference type="ARBA" id="ARBA00022840"/>
    </source>
</evidence>
<dbReference type="AlphaFoldDB" id="W4V9I5"/>
<name>W4V9I5_9FIRM</name>